<organism evidence="3">
    <name type="scientific">human gut metagenome</name>
    <dbReference type="NCBI Taxonomy" id="408170"/>
    <lineage>
        <taxon>unclassified sequences</taxon>
        <taxon>metagenomes</taxon>
        <taxon>organismal metagenomes</taxon>
    </lineage>
</organism>
<sequence>GAQNQEKADKTATQGMVLGVLHGVLLMILFLCGMNWFLGMFTKSDTVRALGMEYSNVVFLFSTIVTGGITLEKIFQAVGRMRATMVSMIAGFVTNIVLDPLLIFGIGPFPRMEIAGAALATGIGQVITLLVYIIYYVLDPLPVKLRRNYLRPEGEICGKTYGIGIPATLNMALPSLLISALNGILAAYSGAYVLVLGVYYKLQT</sequence>
<protein>
    <submittedName>
        <fullName evidence="3">Efflux protein, MATE family</fullName>
    </submittedName>
</protein>
<keyword evidence="2" id="KW-0472">Membrane</keyword>
<feature type="transmembrane region" description="Helical" evidence="2">
    <location>
        <begin position="176"/>
        <end position="200"/>
    </location>
</feature>
<feature type="transmembrane region" description="Helical" evidence="2">
    <location>
        <begin position="54"/>
        <end position="71"/>
    </location>
</feature>
<keyword evidence="2" id="KW-0812">Transmembrane</keyword>
<gene>
    <name evidence="3" type="ORF">LEA_00768</name>
</gene>
<comment type="caution">
    <text evidence="3">The sequence shown here is derived from an EMBL/GenBank/DDBJ whole genome shotgun (WGS) entry which is preliminary data.</text>
</comment>
<feature type="transmembrane region" description="Helical" evidence="2">
    <location>
        <begin position="20"/>
        <end position="42"/>
    </location>
</feature>
<evidence type="ECO:0000256" key="2">
    <source>
        <dbReference type="SAM" id="Phobius"/>
    </source>
</evidence>
<dbReference type="PANTHER" id="PTHR43298">
    <property type="entry name" value="MULTIDRUG RESISTANCE PROTEIN NORM-RELATED"/>
    <property type="match status" value="1"/>
</dbReference>
<feature type="non-terminal residue" evidence="3">
    <location>
        <position position="204"/>
    </location>
</feature>
<dbReference type="AlphaFoldDB" id="K1ULB9"/>
<name>K1ULB9_9ZZZZ</name>
<reference evidence="3" key="1">
    <citation type="journal article" date="2013" name="Environ. Microbiol.">
        <title>Microbiota from the distal guts of lean and obese adolescents exhibit partial functional redundancy besides clear differences in community structure.</title>
        <authorList>
            <person name="Ferrer M."/>
            <person name="Ruiz A."/>
            <person name="Lanza F."/>
            <person name="Haange S.B."/>
            <person name="Oberbach A."/>
            <person name="Till H."/>
            <person name="Bargiela R."/>
            <person name="Campoy C."/>
            <person name="Segura M.T."/>
            <person name="Richter M."/>
            <person name="von Bergen M."/>
            <person name="Seifert J."/>
            <person name="Suarez A."/>
        </authorList>
    </citation>
    <scope>NUCLEOTIDE SEQUENCE</scope>
</reference>
<dbReference type="Pfam" id="PF01554">
    <property type="entry name" value="MatE"/>
    <property type="match status" value="1"/>
</dbReference>
<feature type="transmembrane region" description="Helical" evidence="2">
    <location>
        <begin position="116"/>
        <end position="138"/>
    </location>
</feature>
<dbReference type="InterPro" id="IPR002528">
    <property type="entry name" value="MATE_fam"/>
</dbReference>
<dbReference type="GO" id="GO:0005886">
    <property type="term" value="C:plasma membrane"/>
    <property type="evidence" value="ECO:0007669"/>
    <property type="project" value="TreeGrafter"/>
</dbReference>
<accession>K1ULB9</accession>
<evidence type="ECO:0000313" key="3">
    <source>
        <dbReference type="EMBL" id="EKC81029.1"/>
    </source>
</evidence>
<feature type="transmembrane region" description="Helical" evidence="2">
    <location>
        <begin position="83"/>
        <end position="104"/>
    </location>
</feature>
<dbReference type="EMBL" id="AJWY01000540">
    <property type="protein sequence ID" value="EKC81029.1"/>
    <property type="molecule type" value="Genomic_DNA"/>
</dbReference>
<evidence type="ECO:0000256" key="1">
    <source>
        <dbReference type="ARBA" id="ARBA00022448"/>
    </source>
</evidence>
<dbReference type="GO" id="GO:0042910">
    <property type="term" value="F:xenobiotic transmembrane transporter activity"/>
    <property type="evidence" value="ECO:0007669"/>
    <property type="project" value="InterPro"/>
</dbReference>
<keyword evidence="2" id="KW-1133">Transmembrane helix</keyword>
<dbReference type="PANTHER" id="PTHR43298:SF2">
    <property type="entry name" value="FMN_FAD EXPORTER YEEO-RELATED"/>
    <property type="match status" value="1"/>
</dbReference>
<proteinExistence type="predicted"/>
<dbReference type="InterPro" id="IPR050222">
    <property type="entry name" value="MATE_MdtK"/>
</dbReference>
<feature type="non-terminal residue" evidence="3">
    <location>
        <position position="1"/>
    </location>
</feature>
<keyword evidence="1" id="KW-0813">Transport</keyword>
<dbReference type="GO" id="GO:0015297">
    <property type="term" value="F:antiporter activity"/>
    <property type="evidence" value="ECO:0007669"/>
    <property type="project" value="InterPro"/>
</dbReference>